<dbReference type="PANTHER" id="PTHR46929:SF3">
    <property type="entry name" value="MYB_SANT-LIKE DOMAIN-CONTAINING PROTEIN"/>
    <property type="match status" value="1"/>
</dbReference>
<dbReference type="InterPro" id="IPR024752">
    <property type="entry name" value="Myb/SANT-like_dom"/>
</dbReference>
<feature type="compositionally biased region" description="Polar residues" evidence="1">
    <location>
        <begin position="17"/>
        <end position="39"/>
    </location>
</feature>
<evidence type="ECO:0000259" key="2">
    <source>
        <dbReference type="Pfam" id="PF12776"/>
    </source>
</evidence>
<evidence type="ECO:0000313" key="4">
    <source>
        <dbReference type="Proteomes" id="UP000325313"/>
    </source>
</evidence>
<feature type="compositionally biased region" description="Polar residues" evidence="1">
    <location>
        <begin position="206"/>
        <end position="216"/>
    </location>
</feature>
<dbReference type="Pfam" id="PF12776">
    <property type="entry name" value="Myb_DNA-bind_3"/>
    <property type="match status" value="1"/>
</dbReference>
<name>A0A5B0RGA0_PUCGR</name>
<reference evidence="3 4" key="1">
    <citation type="submission" date="2019-05" db="EMBL/GenBank/DDBJ databases">
        <title>Emergence of the Ug99 lineage of the wheat stem rust pathogen through somatic hybridization.</title>
        <authorList>
            <person name="Li F."/>
            <person name="Upadhyaya N.M."/>
            <person name="Sperschneider J."/>
            <person name="Matny O."/>
            <person name="Nguyen-Phuc H."/>
            <person name="Mago R."/>
            <person name="Raley C."/>
            <person name="Miller M.E."/>
            <person name="Silverstein K.A.T."/>
            <person name="Henningsen E."/>
            <person name="Hirsch C.D."/>
            <person name="Visser B."/>
            <person name="Pretorius Z.A."/>
            <person name="Steffenson B.J."/>
            <person name="Schwessinger B."/>
            <person name="Dodds P.N."/>
            <person name="Figueroa M."/>
        </authorList>
    </citation>
    <scope>NUCLEOTIDE SEQUENCE [LARGE SCALE GENOMIC DNA]</scope>
    <source>
        <strain evidence="3 4">Ug99</strain>
    </source>
</reference>
<dbReference type="AlphaFoldDB" id="A0A5B0RGA0"/>
<evidence type="ECO:0000256" key="1">
    <source>
        <dbReference type="SAM" id="MobiDB-lite"/>
    </source>
</evidence>
<evidence type="ECO:0000313" key="3">
    <source>
        <dbReference type="EMBL" id="KAA1124409.1"/>
    </source>
</evidence>
<gene>
    <name evidence="3" type="ORF">PGTUg99_031248</name>
</gene>
<dbReference type="Proteomes" id="UP000325313">
    <property type="component" value="Unassembled WGS sequence"/>
</dbReference>
<dbReference type="EMBL" id="VDEP01000204">
    <property type="protein sequence ID" value="KAA1124409.1"/>
    <property type="molecule type" value="Genomic_DNA"/>
</dbReference>
<feature type="domain" description="Myb/SANT-like" evidence="2">
    <location>
        <begin position="93"/>
        <end position="186"/>
    </location>
</feature>
<feature type="compositionally biased region" description="Polar residues" evidence="1">
    <location>
        <begin position="60"/>
        <end position="81"/>
    </location>
</feature>
<feature type="region of interest" description="Disordered" evidence="1">
    <location>
        <begin position="1"/>
        <end position="91"/>
    </location>
</feature>
<accession>A0A5B0RGA0</accession>
<feature type="compositionally biased region" description="Low complexity" evidence="1">
    <location>
        <begin position="40"/>
        <end position="54"/>
    </location>
</feature>
<proteinExistence type="predicted"/>
<organism evidence="3 4">
    <name type="scientific">Puccinia graminis f. sp. tritici</name>
    <dbReference type="NCBI Taxonomy" id="56615"/>
    <lineage>
        <taxon>Eukaryota</taxon>
        <taxon>Fungi</taxon>
        <taxon>Dikarya</taxon>
        <taxon>Basidiomycota</taxon>
        <taxon>Pucciniomycotina</taxon>
        <taxon>Pucciniomycetes</taxon>
        <taxon>Pucciniales</taxon>
        <taxon>Pucciniaceae</taxon>
        <taxon>Puccinia</taxon>
    </lineage>
</organism>
<protein>
    <recommendedName>
        <fullName evidence="2">Myb/SANT-like domain-containing protein</fullName>
    </recommendedName>
</protein>
<feature type="region of interest" description="Disordered" evidence="1">
    <location>
        <begin position="200"/>
        <end position="244"/>
    </location>
</feature>
<sequence>MARPKSTQPRPKKQTTKSRSNPASIPAIQTQQSHQTTMASVTQNSQQTNMSQSQDETEKSQASTQLPSQTTENCSSQPTNSPEKEKSKNLVCTPGMERSALELYVQAVESGKRGEGGFKPEVHPWVASELLKEFPGNPFTLSKVKSKYTQGVKQTYDAFVACKSASGFGWNEAESMVTASEDVWNAFLVIIFEGHTARGDMRRSSGTEISDETSSAGPGDTGILPETSDSTRAPAQHSGVRPPCRHRITSGDRFEYSIDRLVDAFVASNADVESPESSPIHLATVKFQDKFAENLSMDELVTGFTVLESEAKARCFLAIRNDDHARAWIDRQIATKMATANY</sequence>
<comment type="caution">
    <text evidence="3">The sequence shown here is derived from an EMBL/GenBank/DDBJ whole genome shotgun (WGS) entry which is preliminary data.</text>
</comment>
<dbReference type="PANTHER" id="PTHR46929">
    <property type="entry name" value="EXPRESSED PROTEIN"/>
    <property type="match status" value="1"/>
</dbReference>